<dbReference type="GO" id="GO:0004672">
    <property type="term" value="F:protein kinase activity"/>
    <property type="evidence" value="ECO:0007669"/>
    <property type="project" value="InterPro"/>
</dbReference>
<evidence type="ECO:0000259" key="2">
    <source>
        <dbReference type="Pfam" id="PF00069"/>
    </source>
</evidence>
<dbReference type="InterPro" id="IPR000719">
    <property type="entry name" value="Prot_kinase_dom"/>
</dbReference>
<dbReference type="SUPFAM" id="SSF56112">
    <property type="entry name" value="Protein kinase-like (PK-like)"/>
    <property type="match status" value="1"/>
</dbReference>
<protein>
    <recommendedName>
        <fullName evidence="2">Protein kinase domain-containing protein</fullName>
    </recommendedName>
</protein>
<dbReference type="Pfam" id="PF00069">
    <property type="entry name" value="Pkinase"/>
    <property type="match status" value="1"/>
</dbReference>
<dbReference type="Gene3D" id="1.10.510.10">
    <property type="entry name" value="Transferase(Phosphotransferase) domain 1"/>
    <property type="match status" value="1"/>
</dbReference>
<reference evidence="3" key="1">
    <citation type="journal article" date="2020" name="J. Eukaryot. Microbiol.">
        <title>De novo Sequencing, Assembly and Annotation of the Transcriptome for the Free-Living Testate Amoeba Arcella intermedia.</title>
        <authorList>
            <person name="Ribeiro G.M."/>
            <person name="Porfirio-Sousa A.L."/>
            <person name="Maurer-Alcala X.X."/>
            <person name="Katz L.A."/>
            <person name="Lahr D.J.G."/>
        </authorList>
    </citation>
    <scope>NUCLEOTIDE SEQUENCE</scope>
</reference>
<feature type="domain" description="Protein kinase" evidence="2">
    <location>
        <begin position="214"/>
        <end position="309"/>
    </location>
</feature>
<feature type="region of interest" description="Disordered" evidence="1">
    <location>
        <begin position="1"/>
        <end position="127"/>
    </location>
</feature>
<evidence type="ECO:0000313" key="3">
    <source>
        <dbReference type="EMBL" id="NDV32207.1"/>
    </source>
</evidence>
<dbReference type="GO" id="GO:0005524">
    <property type="term" value="F:ATP binding"/>
    <property type="evidence" value="ECO:0007669"/>
    <property type="project" value="InterPro"/>
</dbReference>
<dbReference type="EMBL" id="GIBP01003238">
    <property type="protein sequence ID" value="NDV32207.1"/>
    <property type="molecule type" value="Transcribed_RNA"/>
</dbReference>
<evidence type="ECO:0000256" key="1">
    <source>
        <dbReference type="SAM" id="MobiDB-lite"/>
    </source>
</evidence>
<name>A0A6B2L5Q0_9EUKA</name>
<feature type="compositionally biased region" description="Basic and acidic residues" evidence="1">
    <location>
        <begin position="49"/>
        <end position="104"/>
    </location>
</feature>
<sequence>MVPPASSPAGPAPTRNLMTQSASSSSHHDMKLHKSPRREAKSRKNFWNTEKEKKDKDKDEKAKKEDHKEKDKEEWTTKKDEKKEDMLIIVKAEKKAGRSGDRKNKSMRSRGKAEKDSASSRMMADEPPIDQIKECQGEYESLSKTVLSRKRSDLVPETGTSEKSQYEENCLCFEDSVSEAKGRQRRSSSPRLTPPPLGYLLDCVCLNKTLTNPNISEINKWKQVNHAHLHAIQAVWEDSQHLYAIREPLEEAAFSFTLSESQIITILSSVLEGLEALHSNSVLHLQLELSSILCDDNNNYVLSKDFHCSDLPAIYLPPKERENSVLADLWSVAVVAFYLLFKTFENVSSRDGSSFIKELPKRQDAPKVANLINMIITNHASTATVCLNLLK</sequence>
<feature type="compositionally biased region" description="Polar residues" evidence="1">
    <location>
        <begin position="16"/>
        <end position="25"/>
    </location>
</feature>
<feature type="compositionally biased region" description="Basic residues" evidence="1">
    <location>
        <begin position="30"/>
        <end position="44"/>
    </location>
</feature>
<organism evidence="3">
    <name type="scientific">Arcella intermedia</name>
    <dbReference type="NCBI Taxonomy" id="1963864"/>
    <lineage>
        <taxon>Eukaryota</taxon>
        <taxon>Amoebozoa</taxon>
        <taxon>Tubulinea</taxon>
        <taxon>Elardia</taxon>
        <taxon>Arcellinida</taxon>
        <taxon>Sphaerothecina</taxon>
        <taxon>Arcellidae</taxon>
        <taxon>Arcella</taxon>
    </lineage>
</organism>
<proteinExistence type="predicted"/>
<dbReference type="AlphaFoldDB" id="A0A6B2L5Q0"/>
<dbReference type="InterPro" id="IPR011009">
    <property type="entry name" value="Kinase-like_dom_sf"/>
</dbReference>
<accession>A0A6B2L5Q0</accession>